<sequence length="52" mass="6146">MRKKTKLVRIAVTEEVHKRLTEDKTHFQKVIGGGKWSLSDTISEYFKIMPKR</sequence>
<protein>
    <submittedName>
        <fullName evidence="1">Uncharacterized protein</fullName>
    </submittedName>
</protein>
<name>A0A0F9K993_9ZZZZ</name>
<gene>
    <name evidence="1" type="ORF">LCGC14_1432740</name>
</gene>
<organism evidence="1">
    <name type="scientific">marine sediment metagenome</name>
    <dbReference type="NCBI Taxonomy" id="412755"/>
    <lineage>
        <taxon>unclassified sequences</taxon>
        <taxon>metagenomes</taxon>
        <taxon>ecological metagenomes</taxon>
    </lineage>
</organism>
<reference evidence="1" key="1">
    <citation type="journal article" date="2015" name="Nature">
        <title>Complex archaea that bridge the gap between prokaryotes and eukaryotes.</title>
        <authorList>
            <person name="Spang A."/>
            <person name="Saw J.H."/>
            <person name="Jorgensen S.L."/>
            <person name="Zaremba-Niedzwiedzka K."/>
            <person name="Martijn J."/>
            <person name="Lind A.E."/>
            <person name="van Eijk R."/>
            <person name="Schleper C."/>
            <person name="Guy L."/>
            <person name="Ettema T.J."/>
        </authorList>
    </citation>
    <scope>NUCLEOTIDE SEQUENCE</scope>
</reference>
<proteinExistence type="predicted"/>
<comment type="caution">
    <text evidence="1">The sequence shown here is derived from an EMBL/GenBank/DDBJ whole genome shotgun (WGS) entry which is preliminary data.</text>
</comment>
<dbReference type="AlphaFoldDB" id="A0A0F9K993"/>
<dbReference type="EMBL" id="LAZR01009677">
    <property type="protein sequence ID" value="KKM71221.1"/>
    <property type="molecule type" value="Genomic_DNA"/>
</dbReference>
<accession>A0A0F9K993</accession>
<evidence type="ECO:0000313" key="1">
    <source>
        <dbReference type="EMBL" id="KKM71221.1"/>
    </source>
</evidence>